<dbReference type="RefSeq" id="WP_255061389.1">
    <property type="nucleotide sequence ID" value="NZ_JANDBD010000007.1"/>
</dbReference>
<name>A0ABT1M5E9_9MYCO</name>
<evidence type="ECO:0008006" key="3">
    <source>
        <dbReference type="Google" id="ProtNLM"/>
    </source>
</evidence>
<accession>A0ABT1M5E9</accession>
<comment type="caution">
    <text evidence="1">The sequence shown here is derived from an EMBL/GenBank/DDBJ whole genome shotgun (WGS) entry which is preliminary data.</text>
</comment>
<reference evidence="1 2" key="1">
    <citation type="submission" date="2022-06" db="EMBL/GenBank/DDBJ databases">
        <title>Mycolicibacterium sp. CAU 1645 isolated from seawater.</title>
        <authorList>
            <person name="Kim W."/>
        </authorList>
    </citation>
    <scope>NUCLEOTIDE SEQUENCE [LARGE SCALE GENOMIC DNA]</scope>
    <source>
        <strain evidence="1 2">CAU 1645</strain>
    </source>
</reference>
<proteinExistence type="predicted"/>
<protein>
    <recommendedName>
        <fullName evidence="3">Integrase</fullName>
    </recommendedName>
</protein>
<keyword evidence="2" id="KW-1185">Reference proteome</keyword>
<sequence>MTQNKWQMLKPGDYAMTTWDGDARLTYRAKHAESGWVLSRKVAGARETLELAVRPTLQELIDIARIDAAQGL</sequence>
<evidence type="ECO:0000313" key="1">
    <source>
        <dbReference type="EMBL" id="MCP9274042.1"/>
    </source>
</evidence>
<organism evidence="1 2">
    <name type="scientific">Mycolicibacterium arenosum</name>
    <dbReference type="NCBI Taxonomy" id="2952157"/>
    <lineage>
        <taxon>Bacteria</taxon>
        <taxon>Bacillati</taxon>
        <taxon>Actinomycetota</taxon>
        <taxon>Actinomycetes</taxon>
        <taxon>Mycobacteriales</taxon>
        <taxon>Mycobacteriaceae</taxon>
        <taxon>Mycolicibacterium</taxon>
    </lineage>
</organism>
<dbReference type="Proteomes" id="UP001651690">
    <property type="component" value="Unassembled WGS sequence"/>
</dbReference>
<evidence type="ECO:0000313" key="2">
    <source>
        <dbReference type="Proteomes" id="UP001651690"/>
    </source>
</evidence>
<dbReference type="EMBL" id="JANDBD010000007">
    <property type="protein sequence ID" value="MCP9274042.1"/>
    <property type="molecule type" value="Genomic_DNA"/>
</dbReference>
<gene>
    <name evidence="1" type="ORF">NM203_17785</name>
</gene>